<proteinExistence type="predicted"/>
<evidence type="ECO:0000256" key="2">
    <source>
        <dbReference type="SAM" id="Phobius"/>
    </source>
</evidence>
<sequence>MRSAWWEFVLSSGFGALGAVVAAVIAALVARSAARQRRRETDRDAWWARVTWVAERAAAEPPQRLDPLVAVHMLARLAGSPLAEAEDWRLLAALNEDVLRRARSAPVASAAPRRSGGDPDERAEELARASRELAAELQRRLDAAAAGRPRRR</sequence>
<dbReference type="OrthoDB" id="4966867at2"/>
<dbReference type="EMBL" id="PTJD01000016">
    <property type="protein sequence ID" value="PPK92168.1"/>
    <property type="molecule type" value="Genomic_DNA"/>
</dbReference>
<keyword evidence="2" id="KW-0472">Membrane</keyword>
<organism evidence="3 4">
    <name type="scientific">Kineococcus xinjiangensis</name>
    <dbReference type="NCBI Taxonomy" id="512762"/>
    <lineage>
        <taxon>Bacteria</taxon>
        <taxon>Bacillati</taxon>
        <taxon>Actinomycetota</taxon>
        <taxon>Actinomycetes</taxon>
        <taxon>Kineosporiales</taxon>
        <taxon>Kineosporiaceae</taxon>
        <taxon>Kineococcus</taxon>
    </lineage>
</organism>
<dbReference type="RefSeq" id="WP_104435080.1">
    <property type="nucleotide sequence ID" value="NZ_PTJD01000016.1"/>
</dbReference>
<evidence type="ECO:0000313" key="3">
    <source>
        <dbReference type="EMBL" id="PPK92168.1"/>
    </source>
</evidence>
<feature type="region of interest" description="Disordered" evidence="1">
    <location>
        <begin position="103"/>
        <end position="129"/>
    </location>
</feature>
<keyword evidence="2" id="KW-0812">Transmembrane</keyword>
<comment type="caution">
    <text evidence="3">The sequence shown here is derived from an EMBL/GenBank/DDBJ whole genome shotgun (WGS) entry which is preliminary data.</text>
</comment>
<feature type="transmembrane region" description="Helical" evidence="2">
    <location>
        <begin position="6"/>
        <end position="30"/>
    </location>
</feature>
<gene>
    <name evidence="3" type="ORF">CLV92_11629</name>
</gene>
<reference evidence="3 4" key="1">
    <citation type="submission" date="2018-02" db="EMBL/GenBank/DDBJ databases">
        <title>Genomic Encyclopedia of Archaeal and Bacterial Type Strains, Phase II (KMG-II): from individual species to whole genera.</title>
        <authorList>
            <person name="Goeker M."/>
        </authorList>
    </citation>
    <scope>NUCLEOTIDE SEQUENCE [LARGE SCALE GENOMIC DNA]</scope>
    <source>
        <strain evidence="3 4">DSM 22857</strain>
    </source>
</reference>
<feature type="compositionally biased region" description="Low complexity" evidence="1">
    <location>
        <begin position="104"/>
        <end position="114"/>
    </location>
</feature>
<protein>
    <submittedName>
        <fullName evidence="3">Uncharacterized protein</fullName>
    </submittedName>
</protein>
<evidence type="ECO:0000313" key="4">
    <source>
        <dbReference type="Proteomes" id="UP000239485"/>
    </source>
</evidence>
<evidence type="ECO:0000256" key="1">
    <source>
        <dbReference type="SAM" id="MobiDB-lite"/>
    </source>
</evidence>
<name>A0A2S6ID70_9ACTN</name>
<dbReference type="Proteomes" id="UP000239485">
    <property type="component" value="Unassembled WGS sequence"/>
</dbReference>
<dbReference type="AlphaFoldDB" id="A0A2S6ID70"/>
<keyword evidence="2" id="KW-1133">Transmembrane helix</keyword>
<accession>A0A2S6ID70</accession>
<keyword evidence="4" id="KW-1185">Reference proteome</keyword>
<feature type="compositionally biased region" description="Basic and acidic residues" evidence="1">
    <location>
        <begin position="115"/>
        <end position="129"/>
    </location>
</feature>